<gene>
    <name evidence="1" type="ORF">BGO89_09605</name>
</gene>
<dbReference type="Proteomes" id="UP000184233">
    <property type="component" value="Unassembled WGS sequence"/>
</dbReference>
<evidence type="ECO:0000313" key="2">
    <source>
        <dbReference type="Proteomes" id="UP000184233"/>
    </source>
</evidence>
<protein>
    <submittedName>
        <fullName evidence="1">Uncharacterized protein</fullName>
    </submittedName>
</protein>
<comment type="caution">
    <text evidence="1">The sequence shown here is derived from an EMBL/GenBank/DDBJ whole genome shotgun (WGS) entry which is preliminary data.</text>
</comment>
<proteinExistence type="predicted"/>
<organism evidence="1 2">
    <name type="scientific">Candidatus Kapaibacterium thiocyanatum</name>
    <dbReference type="NCBI Taxonomy" id="1895771"/>
    <lineage>
        <taxon>Bacteria</taxon>
        <taxon>Pseudomonadati</taxon>
        <taxon>Candidatus Kapaibacteriota</taxon>
        <taxon>Candidatus Kapaibacteriia</taxon>
        <taxon>Candidatus Kapaibacteriales</taxon>
        <taxon>Candidatus Kapaibacteriaceae</taxon>
        <taxon>Candidatus Kapaibacterium</taxon>
    </lineage>
</organism>
<dbReference type="EMBL" id="MKVH01000024">
    <property type="protein sequence ID" value="OJX56777.1"/>
    <property type="molecule type" value="Genomic_DNA"/>
</dbReference>
<reference evidence="1 2" key="1">
    <citation type="submission" date="2016-09" db="EMBL/GenBank/DDBJ databases">
        <title>Genome-resolved meta-omics ties microbial dynamics to process performance in biotechnology for thiocyanate degradation.</title>
        <authorList>
            <person name="Kantor R.S."/>
            <person name="Huddy R.J."/>
            <person name="Iyer R."/>
            <person name="Thomas B.C."/>
            <person name="Brown C.T."/>
            <person name="Anantharaman K."/>
            <person name="Tringe S."/>
            <person name="Hettich R.L."/>
            <person name="Harrison S.T."/>
            <person name="Banfield J.F."/>
        </authorList>
    </citation>
    <scope>NUCLEOTIDE SEQUENCE [LARGE SCALE GENOMIC DNA]</scope>
    <source>
        <strain evidence="1">59-99</strain>
    </source>
</reference>
<sequence>MLVACSCVPAFAQCDSSFQFYRPDAKIYPLGPNGADTTVPIDPRIWTAQWHFETQSDSTVTKLVFDDFLSNGRRIWLDSWCREKVWNWNKTTKQYFNEVTNAQLSQKSRTAYMPVIAGDTIGFFRYAYWVKRGGAANVPLSKYVSDDVVSYSVELVRQSNGQRMALLDTFRISQSGASSPCVYSVYPLASKVRYVIPSAITDTVFACIRVNVFTDGGSNDTFTRGDVFSTARVRIFLNNPTFENFMSIVNADNACVASAGNCGMAVRGGTTGTINASVSSNTIVQVKAFSQQGVPVAEAAVTSWPSSKSLTTGPGLFIVCGINSVGAVVCTSTMMVQ</sequence>
<name>A0A1M3KWM7_9BACT</name>
<evidence type="ECO:0000313" key="1">
    <source>
        <dbReference type="EMBL" id="OJX56777.1"/>
    </source>
</evidence>
<dbReference type="AlphaFoldDB" id="A0A1M3KWM7"/>
<accession>A0A1M3KWM7</accession>